<dbReference type="KEGG" id="apro:F751_6292"/>
<feature type="domain" description="JmjC" evidence="2">
    <location>
        <begin position="115"/>
        <end position="248"/>
    </location>
</feature>
<evidence type="ECO:0000313" key="3">
    <source>
        <dbReference type="EMBL" id="KFM26141.1"/>
    </source>
</evidence>
<dbReference type="GeneID" id="23617683"/>
<sequence>MENTLYGNVRATSISKEELVSVLRQLSLDARGAVSEWPALALWNEEYLIRALGPTPLTMATTPNGRADALVPGPDGSALDPDTGNPVFALPMESKVDVATFYQCLRRRDGASPVPYLQYQNSSLSVEAPQLLVDVAPELGWASEAFGNQPEAVNLWVGDERSVTSWHRDPYENMYVVVNGAKRFHLLAPADGWRMAVRRAEVEVGPGETLYLPAGWWHAVEQSPDTIAVNYWHDRHWGAGVAAATAVESLAVLAGLSEA</sequence>
<dbReference type="eggNOG" id="KOG2508">
    <property type="taxonomic scope" value="Eukaryota"/>
</dbReference>
<proteinExistence type="inferred from homology"/>
<dbReference type="RefSeq" id="XP_011399037.1">
    <property type="nucleotide sequence ID" value="XM_011400735.1"/>
</dbReference>
<dbReference type="Gene3D" id="2.60.120.10">
    <property type="entry name" value="Jelly Rolls"/>
    <property type="match status" value="1"/>
</dbReference>
<dbReference type="OrthoDB" id="415358at2759"/>
<dbReference type="InterPro" id="IPR041667">
    <property type="entry name" value="Cupin_8"/>
</dbReference>
<dbReference type="SMART" id="SM00558">
    <property type="entry name" value="JmjC"/>
    <property type="match status" value="1"/>
</dbReference>
<organism evidence="3 4">
    <name type="scientific">Auxenochlorella protothecoides</name>
    <name type="common">Green microalga</name>
    <name type="synonym">Chlorella protothecoides</name>
    <dbReference type="NCBI Taxonomy" id="3075"/>
    <lineage>
        <taxon>Eukaryota</taxon>
        <taxon>Viridiplantae</taxon>
        <taxon>Chlorophyta</taxon>
        <taxon>core chlorophytes</taxon>
        <taxon>Trebouxiophyceae</taxon>
        <taxon>Chlorellales</taxon>
        <taxon>Chlorellaceae</taxon>
        <taxon>Auxenochlorella</taxon>
    </lineage>
</organism>
<evidence type="ECO:0000256" key="1">
    <source>
        <dbReference type="ARBA" id="ARBA00006801"/>
    </source>
</evidence>
<evidence type="ECO:0000313" key="4">
    <source>
        <dbReference type="Proteomes" id="UP000028924"/>
    </source>
</evidence>
<dbReference type="EMBL" id="KL662126">
    <property type="protein sequence ID" value="KFM26141.1"/>
    <property type="molecule type" value="Genomic_DNA"/>
</dbReference>
<protein>
    <submittedName>
        <fullName evidence="3">JmjC domain-containing protein 7</fullName>
    </submittedName>
</protein>
<name>A0A087SK87_AUXPR</name>
<gene>
    <name evidence="3" type="ORF">F751_6292</name>
</gene>
<dbReference type="PANTHER" id="PTHR12461:SF99">
    <property type="entry name" value="BIFUNCTIONAL PEPTIDASE AND (3S)-LYSYL HYDROXYLASE JMJD7"/>
    <property type="match status" value="1"/>
</dbReference>
<keyword evidence="4" id="KW-1185">Reference proteome</keyword>
<dbReference type="AlphaFoldDB" id="A0A087SK87"/>
<accession>A0A087SK87</accession>
<reference evidence="3 4" key="1">
    <citation type="journal article" date="2014" name="BMC Genomics">
        <title>Oil accumulation mechanisms of the oleaginous microalga Chlorella protothecoides revealed through its genome, transcriptomes, and proteomes.</title>
        <authorList>
            <person name="Gao C."/>
            <person name="Wang Y."/>
            <person name="Shen Y."/>
            <person name="Yan D."/>
            <person name="He X."/>
            <person name="Dai J."/>
            <person name="Wu Q."/>
        </authorList>
    </citation>
    <scope>NUCLEOTIDE SEQUENCE [LARGE SCALE GENOMIC DNA]</scope>
    <source>
        <strain evidence="3 4">0710</strain>
    </source>
</reference>
<comment type="similarity">
    <text evidence="1">Belongs to the JARID1 histone demethylase family.</text>
</comment>
<evidence type="ECO:0000259" key="2">
    <source>
        <dbReference type="PROSITE" id="PS51184"/>
    </source>
</evidence>
<dbReference type="SUPFAM" id="SSF51197">
    <property type="entry name" value="Clavaminate synthase-like"/>
    <property type="match status" value="1"/>
</dbReference>
<dbReference type="InterPro" id="IPR014710">
    <property type="entry name" value="RmlC-like_jellyroll"/>
</dbReference>
<dbReference type="Proteomes" id="UP000028924">
    <property type="component" value="Unassembled WGS sequence"/>
</dbReference>
<dbReference type="Pfam" id="PF13621">
    <property type="entry name" value="Cupin_8"/>
    <property type="match status" value="1"/>
</dbReference>
<dbReference type="InterPro" id="IPR003347">
    <property type="entry name" value="JmjC_dom"/>
</dbReference>
<dbReference type="PROSITE" id="PS51184">
    <property type="entry name" value="JMJC"/>
    <property type="match status" value="1"/>
</dbReference>
<dbReference type="PANTHER" id="PTHR12461">
    <property type="entry name" value="HYPOXIA-INDUCIBLE FACTOR 1 ALPHA INHIBITOR-RELATED"/>
    <property type="match status" value="1"/>
</dbReference>